<sequence>MEAVNERIAAAAMDVDTIHNRIKQVLTQIQTNNANDSNEDAQIIISQIQGKVDEIIQQYSDVTALSDHHF</sequence>
<proteinExistence type="predicted"/>
<protein>
    <submittedName>
        <fullName evidence="1">Uncharacterized protein</fullName>
    </submittedName>
</protein>
<comment type="caution">
    <text evidence="1">The sequence shown here is derived from an EMBL/GenBank/DDBJ whole genome shotgun (WGS) entry which is preliminary data.</text>
</comment>
<reference evidence="1" key="1">
    <citation type="journal article" date="2019" name="Sci. Rep.">
        <title>Draft genome of Tanacetum cinerariifolium, the natural source of mosquito coil.</title>
        <authorList>
            <person name="Yamashiro T."/>
            <person name="Shiraishi A."/>
            <person name="Satake H."/>
            <person name="Nakayama K."/>
        </authorList>
    </citation>
    <scope>NUCLEOTIDE SEQUENCE</scope>
</reference>
<name>A0A699SRQ1_TANCI</name>
<dbReference type="AlphaFoldDB" id="A0A699SRQ1"/>
<feature type="non-terminal residue" evidence="1">
    <location>
        <position position="70"/>
    </location>
</feature>
<dbReference type="EMBL" id="BKCJ011180095">
    <property type="protein sequence ID" value="GFC99687.1"/>
    <property type="molecule type" value="Genomic_DNA"/>
</dbReference>
<evidence type="ECO:0000313" key="1">
    <source>
        <dbReference type="EMBL" id="GFC99687.1"/>
    </source>
</evidence>
<accession>A0A699SRQ1</accession>
<organism evidence="1">
    <name type="scientific">Tanacetum cinerariifolium</name>
    <name type="common">Dalmatian daisy</name>
    <name type="synonym">Chrysanthemum cinerariifolium</name>
    <dbReference type="NCBI Taxonomy" id="118510"/>
    <lineage>
        <taxon>Eukaryota</taxon>
        <taxon>Viridiplantae</taxon>
        <taxon>Streptophyta</taxon>
        <taxon>Embryophyta</taxon>
        <taxon>Tracheophyta</taxon>
        <taxon>Spermatophyta</taxon>
        <taxon>Magnoliopsida</taxon>
        <taxon>eudicotyledons</taxon>
        <taxon>Gunneridae</taxon>
        <taxon>Pentapetalae</taxon>
        <taxon>asterids</taxon>
        <taxon>campanulids</taxon>
        <taxon>Asterales</taxon>
        <taxon>Asteraceae</taxon>
        <taxon>Asteroideae</taxon>
        <taxon>Anthemideae</taxon>
        <taxon>Anthemidinae</taxon>
        <taxon>Tanacetum</taxon>
    </lineage>
</organism>
<gene>
    <name evidence="1" type="ORF">Tci_871657</name>
</gene>